<reference evidence="2 3" key="1">
    <citation type="submission" date="2019-12" db="EMBL/GenBank/DDBJ databases">
        <title>Genomic-based taxomic classification of the family Erythrobacteraceae.</title>
        <authorList>
            <person name="Xu L."/>
        </authorList>
    </citation>
    <scope>NUCLEOTIDE SEQUENCE [LARGE SCALE GENOMIC DNA]</scope>
    <source>
        <strain evidence="2 3">KCTC 52763</strain>
    </source>
</reference>
<keyword evidence="3" id="KW-1185">Reference proteome</keyword>
<dbReference type="SUPFAM" id="SSF160574">
    <property type="entry name" value="BT0923-like"/>
    <property type="match status" value="1"/>
</dbReference>
<feature type="chain" id="PRO_5032528767" description="PepSY domain-containing protein" evidence="1">
    <location>
        <begin position="23"/>
        <end position="179"/>
    </location>
</feature>
<dbReference type="EMBL" id="WTYX01000002">
    <property type="protein sequence ID" value="MXO91902.1"/>
    <property type="molecule type" value="Genomic_DNA"/>
</dbReference>
<keyword evidence="1" id="KW-0732">Signal</keyword>
<gene>
    <name evidence="2" type="ORF">GRI41_13790</name>
</gene>
<evidence type="ECO:0000313" key="2">
    <source>
        <dbReference type="EMBL" id="MXO91902.1"/>
    </source>
</evidence>
<evidence type="ECO:0008006" key="4">
    <source>
        <dbReference type="Google" id="ProtNLM"/>
    </source>
</evidence>
<feature type="signal peptide" evidence="1">
    <location>
        <begin position="1"/>
        <end position="22"/>
    </location>
</feature>
<accession>A0A844ZXE0</accession>
<dbReference type="RefSeq" id="WP_160605715.1">
    <property type="nucleotide sequence ID" value="NZ_WTYX01000002.1"/>
</dbReference>
<dbReference type="OrthoDB" id="5701716at2"/>
<protein>
    <recommendedName>
        <fullName evidence="4">PepSY domain-containing protein</fullName>
    </recommendedName>
</protein>
<comment type="caution">
    <text evidence="2">The sequence shown here is derived from an EMBL/GenBank/DDBJ whole genome shotgun (WGS) entry which is preliminary data.</text>
</comment>
<evidence type="ECO:0000256" key="1">
    <source>
        <dbReference type="SAM" id="SignalP"/>
    </source>
</evidence>
<sequence length="179" mass="19416">MRNHTTSLALSLPLAFALAACSAETEDSAILDDAPEQVSTEIDPADLPEGILTVVEEKIAGMTIAEVERKEREGKVFFDVEGTRPDGSEVELDILQNDDGSFTVVEVQRDLAWADVPADARAASEGVDGMFDPVRVIESIQNDGTVIYELFADGKPEAPSAEIAVKDGEAKMLTERWEY</sequence>
<dbReference type="AlphaFoldDB" id="A0A844ZXE0"/>
<evidence type="ECO:0000313" key="3">
    <source>
        <dbReference type="Proteomes" id="UP000442714"/>
    </source>
</evidence>
<dbReference type="Proteomes" id="UP000442714">
    <property type="component" value="Unassembled WGS sequence"/>
</dbReference>
<dbReference type="PROSITE" id="PS51257">
    <property type="entry name" value="PROKAR_LIPOPROTEIN"/>
    <property type="match status" value="1"/>
</dbReference>
<organism evidence="2 3">
    <name type="scientific">Pontixanthobacter aquaemixtae</name>
    <dbReference type="NCBI Taxonomy" id="1958940"/>
    <lineage>
        <taxon>Bacteria</taxon>
        <taxon>Pseudomonadati</taxon>
        <taxon>Pseudomonadota</taxon>
        <taxon>Alphaproteobacteria</taxon>
        <taxon>Sphingomonadales</taxon>
        <taxon>Erythrobacteraceae</taxon>
        <taxon>Pontixanthobacter</taxon>
    </lineage>
</organism>
<name>A0A844ZXE0_9SPHN</name>
<proteinExistence type="predicted"/>